<dbReference type="EMBL" id="QESZ01000033">
    <property type="protein sequence ID" value="PWD69915.1"/>
    <property type="molecule type" value="Genomic_DNA"/>
</dbReference>
<evidence type="ECO:0000313" key="4">
    <source>
        <dbReference type="EMBL" id="PWD69915.1"/>
    </source>
</evidence>
<accession>A0AAX1C1H8</accession>
<keyword evidence="2" id="KW-0732">Signal</keyword>
<dbReference type="InterPro" id="IPR050855">
    <property type="entry name" value="NDM-1-like"/>
</dbReference>
<dbReference type="Proteomes" id="UP000245055">
    <property type="component" value="Unassembled WGS sequence"/>
</dbReference>
<dbReference type="NCBIfam" id="NF000469">
    <property type="entry name" value="CAR_gen_B3"/>
    <property type="match status" value="1"/>
</dbReference>
<dbReference type="Gene3D" id="3.60.15.10">
    <property type="entry name" value="Ribonuclease Z/Hydroxyacylglutathione hydrolase-like"/>
    <property type="match status" value="1"/>
</dbReference>
<dbReference type="Pfam" id="PF00753">
    <property type="entry name" value="Lactamase_B"/>
    <property type="match status" value="1"/>
</dbReference>
<dbReference type="InterPro" id="IPR036866">
    <property type="entry name" value="RibonucZ/Hydroxyglut_hydro"/>
</dbReference>
<feature type="chain" id="PRO_5043387669" evidence="2">
    <location>
        <begin position="29"/>
        <end position="342"/>
    </location>
</feature>
<evidence type="ECO:0000313" key="5">
    <source>
        <dbReference type="Proteomes" id="UP000245055"/>
    </source>
</evidence>
<dbReference type="RefSeq" id="WP_026594942.1">
    <property type="nucleotide sequence ID" value="NZ_CP162003.1"/>
</dbReference>
<feature type="domain" description="Metallo-beta-lactamase" evidence="3">
    <location>
        <begin position="95"/>
        <end position="282"/>
    </location>
</feature>
<organism evidence="4 5">
    <name type="scientific">Dickeya dianthicola</name>
    <dbReference type="NCBI Taxonomy" id="204039"/>
    <lineage>
        <taxon>Bacteria</taxon>
        <taxon>Pseudomonadati</taxon>
        <taxon>Pseudomonadota</taxon>
        <taxon>Gammaproteobacteria</taxon>
        <taxon>Enterobacterales</taxon>
        <taxon>Pectobacteriaceae</taxon>
        <taxon>Dickeya</taxon>
    </lineage>
</organism>
<dbReference type="InterPro" id="IPR001279">
    <property type="entry name" value="Metallo-B-lactamas"/>
</dbReference>
<evidence type="ECO:0000256" key="1">
    <source>
        <dbReference type="SAM" id="MobiDB-lite"/>
    </source>
</evidence>
<gene>
    <name evidence="4" type="primary">blaCAR</name>
    <name evidence="4" type="ORF">DF213_19445</name>
</gene>
<dbReference type="CDD" id="cd16280">
    <property type="entry name" value="metallo-hydrolase-like_MBL-fold"/>
    <property type="match status" value="1"/>
</dbReference>
<feature type="region of interest" description="Disordered" evidence="1">
    <location>
        <begin position="318"/>
        <end position="342"/>
    </location>
</feature>
<dbReference type="SMART" id="SM00849">
    <property type="entry name" value="Lactamase_B"/>
    <property type="match status" value="1"/>
</dbReference>
<evidence type="ECO:0000259" key="3">
    <source>
        <dbReference type="SMART" id="SM00849"/>
    </source>
</evidence>
<dbReference type="SUPFAM" id="SSF56281">
    <property type="entry name" value="Metallo-hydrolase/oxidoreductase"/>
    <property type="match status" value="1"/>
</dbReference>
<protein>
    <submittedName>
        <fullName evidence="4">CAR family subclass B3 metallo-beta-lactamase</fullName>
    </submittedName>
</protein>
<proteinExistence type="predicted"/>
<dbReference type="PANTHER" id="PTHR42951">
    <property type="entry name" value="METALLO-BETA-LACTAMASE DOMAIN-CONTAINING"/>
    <property type="match status" value="1"/>
</dbReference>
<evidence type="ECO:0000256" key="2">
    <source>
        <dbReference type="SAM" id="SignalP"/>
    </source>
</evidence>
<name>A0AAX1C1H8_9GAMM</name>
<reference evidence="4 5" key="1">
    <citation type="submission" date="2018-05" db="EMBL/GenBank/DDBJ databases">
        <title>Genomic diversity of pathogens causing Blackleg of Potato in Pakistan.</title>
        <authorList>
            <person name="Sarfraz S."/>
            <person name="Riaz K."/>
            <person name="Oulghazi S."/>
            <person name="Cigna J."/>
            <person name="Sahi S.T."/>
            <person name="Khan S.H."/>
            <person name="Hameed A."/>
            <person name="Faure D."/>
        </authorList>
    </citation>
    <scope>NUCLEOTIDE SEQUENCE [LARGE SCALE GENOMIC DNA]</scope>
    <source>
        <strain evidence="4 5">SS70</strain>
    </source>
</reference>
<sequence length="342" mass="37585">MRLIMLKKYLLSYVTAGLLAAPGTSALAQTPLSSHAAAPQSLAGCPSDAINARFTEFGRTGRMPPDLNQWLNDPQAQAIPPYQAFDNVYFVGVCWVSAWLVKTSGGPVLIDTLHEPYVDQLIANIRQVGVDPADIKLVLMTHGHFDHVGGAYKIKALSQARFVMTQAGWDEALEDARQSQHSPRPWKMLDNADIVAQDGQTFTVGDTTFYAYATPGHTWGTTSYAFDVKDGDTTYRAITIGGMGLNAIENTRQVQAYLASVDRLKRLITDPQHPITVHLTAHPFNTGLTEAKARLKTRQPGDPHPLVDQAALIKQMDNARDAAEQRLIAEQKKEQENTRQAP</sequence>
<comment type="caution">
    <text evidence="4">The sequence shown here is derived from an EMBL/GenBank/DDBJ whole genome shotgun (WGS) entry which is preliminary data.</text>
</comment>
<dbReference type="AlphaFoldDB" id="A0AAX1C1H8"/>
<feature type="signal peptide" evidence="2">
    <location>
        <begin position="1"/>
        <end position="28"/>
    </location>
</feature>